<dbReference type="Proteomes" id="UP000541425">
    <property type="component" value="Unassembled WGS sequence"/>
</dbReference>
<proteinExistence type="predicted"/>
<comment type="caution">
    <text evidence="2">The sequence shown here is derived from an EMBL/GenBank/DDBJ whole genome shotgun (WGS) entry which is preliminary data.</text>
</comment>
<evidence type="ECO:0000313" key="3">
    <source>
        <dbReference type="Proteomes" id="UP000541425"/>
    </source>
</evidence>
<dbReference type="AlphaFoldDB" id="A0A7W5YF90"/>
<protein>
    <submittedName>
        <fullName evidence="2">Uncharacterized protein</fullName>
    </submittedName>
</protein>
<dbReference type="EMBL" id="JACICA010000001">
    <property type="protein sequence ID" value="MBB3701951.1"/>
    <property type="molecule type" value="Genomic_DNA"/>
</dbReference>
<gene>
    <name evidence="2" type="ORF">FHS60_000393</name>
</gene>
<keyword evidence="1" id="KW-0812">Transmembrane</keyword>
<reference evidence="2 3" key="1">
    <citation type="submission" date="2020-08" db="EMBL/GenBank/DDBJ databases">
        <title>Genomic Encyclopedia of Type Strains, Phase IV (KMG-IV): sequencing the most valuable type-strain genomes for metagenomic binning, comparative biology and taxonomic classification.</title>
        <authorList>
            <person name="Goeker M."/>
        </authorList>
    </citation>
    <scope>NUCLEOTIDE SEQUENCE [LARGE SCALE GENOMIC DNA]</scope>
    <source>
        <strain evidence="2 3">DSM 22548</strain>
    </source>
</reference>
<sequence length="131" mass="15518">MDKIVDSFTELANMYNTVTANCNKNAETLNRNIQLTEKRYTAMMKLMQAKKSKVIEPPSMPKTLNDLPRFIFMTYPWYWIKRMYRSKHFCQFLIICMACALAVSVFLTIFLAYDNAQLRKEIDRKDYTSTQ</sequence>
<name>A0A7W5YF90_9BACT</name>
<dbReference type="RefSeq" id="WP_221189617.1">
    <property type="nucleotide sequence ID" value="NZ_JACICA010000001.1"/>
</dbReference>
<keyword evidence="1" id="KW-0472">Membrane</keyword>
<evidence type="ECO:0000256" key="1">
    <source>
        <dbReference type="SAM" id="Phobius"/>
    </source>
</evidence>
<accession>A0A7W5YF90</accession>
<organism evidence="2 3">
    <name type="scientific">Alloprevotella rava</name>
    <dbReference type="NCBI Taxonomy" id="671218"/>
    <lineage>
        <taxon>Bacteria</taxon>
        <taxon>Pseudomonadati</taxon>
        <taxon>Bacteroidota</taxon>
        <taxon>Bacteroidia</taxon>
        <taxon>Bacteroidales</taxon>
        <taxon>Prevotellaceae</taxon>
        <taxon>Alloprevotella</taxon>
    </lineage>
</organism>
<keyword evidence="1" id="KW-1133">Transmembrane helix</keyword>
<feature type="transmembrane region" description="Helical" evidence="1">
    <location>
        <begin position="89"/>
        <end position="113"/>
    </location>
</feature>
<evidence type="ECO:0000313" key="2">
    <source>
        <dbReference type="EMBL" id="MBB3701951.1"/>
    </source>
</evidence>